<evidence type="ECO:0000256" key="1">
    <source>
        <dbReference type="SAM" id="SignalP"/>
    </source>
</evidence>
<dbReference type="InterPro" id="IPR048295">
    <property type="entry name" value="DUF4785_C"/>
</dbReference>
<dbReference type="EMBL" id="NIVS01000058">
    <property type="protein sequence ID" value="OWQ49588.1"/>
    <property type="molecule type" value="Genomic_DNA"/>
</dbReference>
<dbReference type="OrthoDB" id="5935982at2"/>
<dbReference type="Gene3D" id="2.60.120.1370">
    <property type="match status" value="1"/>
</dbReference>
<keyword evidence="1" id="KW-0732">Signal</keyword>
<evidence type="ECO:0000259" key="2">
    <source>
        <dbReference type="Pfam" id="PF16024"/>
    </source>
</evidence>
<comment type="caution">
    <text evidence="4">The sequence shown here is derived from an EMBL/GenBank/DDBJ whole genome shotgun (WGS) entry which is preliminary data.</text>
</comment>
<evidence type="ECO:0000313" key="5">
    <source>
        <dbReference type="Proteomes" id="UP000198157"/>
    </source>
</evidence>
<dbReference type="Pfam" id="PF16024">
    <property type="entry name" value="DUF4785_1st"/>
    <property type="match status" value="1"/>
</dbReference>
<dbReference type="Pfam" id="PF20943">
    <property type="entry name" value="DUF4785_3rd"/>
    <property type="match status" value="1"/>
</dbReference>
<gene>
    <name evidence="4" type="ORF">CEE60_19415</name>
</gene>
<dbReference type="Gene3D" id="2.60.40.3870">
    <property type="entry name" value="Uncharacterised protein PF16024, DUF4785"/>
    <property type="match status" value="1"/>
</dbReference>
<reference evidence="4 5" key="1">
    <citation type="submission" date="2017-06" db="EMBL/GenBank/DDBJ databases">
        <authorList>
            <person name="Kim H.J."/>
            <person name="Triplett B.A."/>
        </authorList>
    </citation>
    <scope>NUCLEOTIDE SEQUENCE [LARGE SCALE GENOMIC DNA]</scope>
    <source>
        <strain evidence="4 5">13146</strain>
    </source>
</reference>
<feature type="domain" description="DUF4785" evidence="3">
    <location>
        <begin position="297"/>
        <end position="400"/>
    </location>
</feature>
<feature type="chain" id="PRO_5012015283" evidence="1">
    <location>
        <begin position="23"/>
        <end position="402"/>
    </location>
</feature>
<evidence type="ECO:0000259" key="3">
    <source>
        <dbReference type="Pfam" id="PF20943"/>
    </source>
</evidence>
<feature type="domain" description="DUF4785" evidence="2">
    <location>
        <begin position="48"/>
        <end position="181"/>
    </location>
</feature>
<accession>A0A246HHF0</accession>
<feature type="signal peptide" evidence="1">
    <location>
        <begin position="1"/>
        <end position="22"/>
    </location>
</feature>
<evidence type="ECO:0000313" key="4">
    <source>
        <dbReference type="EMBL" id="OWQ49588.1"/>
    </source>
</evidence>
<dbReference type="Proteomes" id="UP000198157">
    <property type="component" value="Unassembled WGS sequence"/>
</dbReference>
<proteinExistence type="predicted"/>
<name>A0A246HHF0_STEMA</name>
<sequence>MMRKTTIAAALFAALAALPLQAAQPLLAARASDQVPRAVERAPLPAGPVEQAPLSFAWALDPAQALPPAPTFMASSRSYWEMVDAPALQQGLALPLTAPDAVIQVSPVQGARALDSRQWQVRDPSGALAVDKVVDDQQLRAAGMAVGPGTAMVRTGATSAAGSYRLQSTQAQGRYVVQVLEPNSPIALQLQASSDRVLAGGTLALSARLVNDGGLAAAQAARARPLPLPAVGEALLVAPDGRSWPVPLVAAKDGLRAQVAVPQDIGTAQGLWELQAFISADGVQRDAKVAFAVAQATARFQGQVEADASRREVRLPLQIGAPGRYEARGTLYATGPDGQLRPVAQAHSAAWFATAGAGELRLPFASVALPSGYAAPFEVRDLQLQDQSRMAPIESRAVAVRF</sequence>
<organism evidence="4 5">
    <name type="scientific">Stenotrophomonas maltophilia</name>
    <name type="common">Pseudomonas maltophilia</name>
    <name type="synonym">Xanthomonas maltophilia</name>
    <dbReference type="NCBI Taxonomy" id="40324"/>
    <lineage>
        <taxon>Bacteria</taxon>
        <taxon>Pseudomonadati</taxon>
        <taxon>Pseudomonadota</taxon>
        <taxon>Gammaproteobacteria</taxon>
        <taxon>Lysobacterales</taxon>
        <taxon>Lysobacteraceae</taxon>
        <taxon>Stenotrophomonas</taxon>
        <taxon>Stenotrophomonas maltophilia group</taxon>
    </lineage>
</organism>
<dbReference type="InterPro" id="IPR031979">
    <property type="entry name" value="DUF4785_N"/>
</dbReference>
<dbReference type="AlphaFoldDB" id="A0A246HHF0"/>
<protein>
    <submittedName>
        <fullName evidence="4">DUF4785 domain-containing protein</fullName>
    </submittedName>
</protein>